<feature type="transmembrane region" description="Helical" evidence="9">
    <location>
        <begin position="103"/>
        <end position="125"/>
    </location>
</feature>
<evidence type="ECO:0000256" key="2">
    <source>
        <dbReference type="ARBA" id="ARBA00022692"/>
    </source>
</evidence>
<keyword evidence="4" id="KW-0297">G-protein coupled receptor</keyword>
<evidence type="ECO:0000256" key="6">
    <source>
        <dbReference type="ARBA" id="ARBA00023170"/>
    </source>
</evidence>
<evidence type="ECO:0000256" key="3">
    <source>
        <dbReference type="ARBA" id="ARBA00022989"/>
    </source>
</evidence>
<dbReference type="PANTHER" id="PTHR10519:SF46">
    <property type="entry name" value="METABOTROPIC GABA-B RECEPTOR SUBTYPE 3, ISOFORM A"/>
    <property type="match status" value="1"/>
</dbReference>
<dbReference type="GO" id="GO:0007214">
    <property type="term" value="P:gamma-aminobutyric acid signaling pathway"/>
    <property type="evidence" value="ECO:0007669"/>
    <property type="project" value="TreeGrafter"/>
</dbReference>
<evidence type="ECO:0000259" key="10">
    <source>
        <dbReference type="PROSITE" id="PS50259"/>
    </source>
</evidence>
<feature type="non-terminal residue" evidence="11">
    <location>
        <position position="217"/>
    </location>
</feature>
<dbReference type="OrthoDB" id="411630at2759"/>
<reference evidence="11" key="1">
    <citation type="submission" date="2020-08" db="EMBL/GenBank/DDBJ databases">
        <title>Genome sequencing and assembly of the red palm weevil Rhynchophorus ferrugineus.</title>
        <authorList>
            <person name="Dias G.B."/>
            <person name="Bergman C.M."/>
            <person name="Manee M."/>
        </authorList>
    </citation>
    <scope>NUCLEOTIDE SEQUENCE</scope>
    <source>
        <strain evidence="11">AA-2017</strain>
        <tissue evidence="11">Whole larva</tissue>
    </source>
</reference>
<dbReference type="GO" id="GO:0038039">
    <property type="term" value="C:G protein-coupled receptor heterodimeric complex"/>
    <property type="evidence" value="ECO:0007669"/>
    <property type="project" value="TreeGrafter"/>
</dbReference>
<dbReference type="InterPro" id="IPR002455">
    <property type="entry name" value="GPCR3_GABA-B"/>
</dbReference>
<keyword evidence="3 9" id="KW-1133">Transmembrane helix</keyword>
<evidence type="ECO:0000256" key="7">
    <source>
        <dbReference type="ARBA" id="ARBA00023180"/>
    </source>
</evidence>
<keyword evidence="6" id="KW-0675">Receptor</keyword>
<dbReference type="PRINTS" id="PR01176">
    <property type="entry name" value="GABABRECEPTR"/>
</dbReference>
<keyword evidence="5 9" id="KW-0472">Membrane</keyword>
<feature type="transmembrane region" description="Helical" evidence="9">
    <location>
        <begin position="167"/>
        <end position="189"/>
    </location>
</feature>
<proteinExistence type="predicted"/>
<dbReference type="PANTHER" id="PTHR10519">
    <property type="entry name" value="GABA-B RECEPTOR"/>
    <property type="match status" value="1"/>
</dbReference>
<evidence type="ECO:0000256" key="8">
    <source>
        <dbReference type="ARBA" id="ARBA00023224"/>
    </source>
</evidence>
<feature type="non-terminal residue" evidence="11">
    <location>
        <position position="1"/>
    </location>
</feature>
<dbReference type="AlphaFoldDB" id="A0A834HKF9"/>
<sequence length="217" mass="24830">IHVYLLSAGFSLTFGSTFVKSYRVHRLFTYTSASLVRDKLLKDQHLIGLILIPLFIDTLIMSLWLATDPLQTTLHNLMLEISVDDPRVVYQPQVILCECENSVGWFIALFGYKSLILVMGAYIAWKTRKVKVQVVNESQYIAICVYTCVFCTIIVTVFSFITDYFIMSYMVKSLSILISTTIILLLMFVPKFKSLFDKEDPDLSIVESMGLKVQYNT</sequence>
<evidence type="ECO:0000256" key="4">
    <source>
        <dbReference type="ARBA" id="ARBA00023040"/>
    </source>
</evidence>
<keyword evidence="8" id="KW-0807">Transducer</keyword>
<keyword evidence="7" id="KW-0325">Glycoprotein</keyword>
<evidence type="ECO:0000313" key="12">
    <source>
        <dbReference type="Proteomes" id="UP000625711"/>
    </source>
</evidence>
<dbReference type="GO" id="GO:0004965">
    <property type="term" value="F:G protein-coupled GABA receptor activity"/>
    <property type="evidence" value="ECO:0007669"/>
    <property type="project" value="InterPro"/>
</dbReference>
<keyword evidence="2 9" id="KW-0812">Transmembrane</keyword>
<dbReference type="PROSITE" id="PS50259">
    <property type="entry name" value="G_PROTEIN_RECEP_F3_4"/>
    <property type="match status" value="1"/>
</dbReference>
<dbReference type="Pfam" id="PF00003">
    <property type="entry name" value="7tm_3"/>
    <property type="match status" value="1"/>
</dbReference>
<evidence type="ECO:0000256" key="9">
    <source>
        <dbReference type="SAM" id="Phobius"/>
    </source>
</evidence>
<comment type="subcellular location">
    <subcellularLocation>
        <location evidence="1">Membrane</location>
        <topology evidence="1">Multi-pass membrane protein</topology>
    </subcellularLocation>
</comment>
<evidence type="ECO:0000313" key="11">
    <source>
        <dbReference type="EMBL" id="KAF7263777.1"/>
    </source>
</evidence>
<dbReference type="Proteomes" id="UP000625711">
    <property type="component" value="Unassembled WGS sequence"/>
</dbReference>
<dbReference type="InterPro" id="IPR017978">
    <property type="entry name" value="GPCR_3_C"/>
</dbReference>
<protein>
    <recommendedName>
        <fullName evidence="10">G-protein coupled receptors family 3 profile domain-containing protein</fullName>
    </recommendedName>
</protein>
<feature type="domain" description="G-protein coupled receptors family 3 profile" evidence="10">
    <location>
        <begin position="1"/>
        <end position="200"/>
    </location>
</feature>
<keyword evidence="12" id="KW-1185">Reference proteome</keyword>
<feature type="transmembrane region" description="Helical" evidence="9">
    <location>
        <begin position="140"/>
        <end position="161"/>
    </location>
</feature>
<evidence type="ECO:0000256" key="1">
    <source>
        <dbReference type="ARBA" id="ARBA00004141"/>
    </source>
</evidence>
<dbReference type="EMBL" id="JAACXV010019558">
    <property type="protein sequence ID" value="KAF7263777.1"/>
    <property type="molecule type" value="Genomic_DNA"/>
</dbReference>
<gene>
    <name evidence="11" type="ORF">GWI33_001182</name>
</gene>
<dbReference type="CDD" id="cd15047">
    <property type="entry name" value="7tmC_GABA-B-like"/>
    <property type="match status" value="1"/>
</dbReference>
<name>A0A834HKF9_RHYFE</name>
<feature type="transmembrane region" description="Helical" evidence="9">
    <location>
        <begin position="46"/>
        <end position="66"/>
    </location>
</feature>
<comment type="caution">
    <text evidence="11">The sequence shown here is derived from an EMBL/GenBank/DDBJ whole genome shotgun (WGS) entry which is preliminary data.</text>
</comment>
<accession>A0A834HKF9</accession>
<organism evidence="11 12">
    <name type="scientific">Rhynchophorus ferrugineus</name>
    <name type="common">Red palm weevil</name>
    <name type="synonym">Curculio ferrugineus</name>
    <dbReference type="NCBI Taxonomy" id="354439"/>
    <lineage>
        <taxon>Eukaryota</taxon>
        <taxon>Metazoa</taxon>
        <taxon>Ecdysozoa</taxon>
        <taxon>Arthropoda</taxon>
        <taxon>Hexapoda</taxon>
        <taxon>Insecta</taxon>
        <taxon>Pterygota</taxon>
        <taxon>Neoptera</taxon>
        <taxon>Endopterygota</taxon>
        <taxon>Coleoptera</taxon>
        <taxon>Polyphaga</taxon>
        <taxon>Cucujiformia</taxon>
        <taxon>Curculionidae</taxon>
        <taxon>Dryophthorinae</taxon>
        <taxon>Rhynchophorus</taxon>
    </lineage>
</organism>
<evidence type="ECO:0000256" key="5">
    <source>
        <dbReference type="ARBA" id="ARBA00023136"/>
    </source>
</evidence>